<dbReference type="InterPro" id="IPR007021">
    <property type="entry name" value="DUF659"/>
</dbReference>
<evidence type="ECO:0000256" key="1">
    <source>
        <dbReference type="SAM" id="MobiDB-lite"/>
    </source>
</evidence>
<feature type="domain" description="DUF659" evidence="2">
    <location>
        <begin position="156"/>
        <end position="266"/>
    </location>
</feature>
<dbReference type="Pfam" id="PF04937">
    <property type="entry name" value="DUF659"/>
    <property type="match status" value="1"/>
</dbReference>
<gene>
    <name evidence="3" type="ORF">Slati_3872200</name>
</gene>
<reference evidence="3" key="2">
    <citation type="journal article" date="2024" name="Plant">
        <title>Genomic evolution and insights into agronomic trait innovations of Sesamum species.</title>
        <authorList>
            <person name="Miao H."/>
            <person name="Wang L."/>
            <person name="Qu L."/>
            <person name="Liu H."/>
            <person name="Sun Y."/>
            <person name="Le M."/>
            <person name="Wang Q."/>
            <person name="Wei S."/>
            <person name="Zheng Y."/>
            <person name="Lin W."/>
            <person name="Duan Y."/>
            <person name="Cao H."/>
            <person name="Xiong S."/>
            <person name="Wang X."/>
            <person name="Wei L."/>
            <person name="Li C."/>
            <person name="Ma Q."/>
            <person name="Ju M."/>
            <person name="Zhao R."/>
            <person name="Li G."/>
            <person name="Mu C."/>
            <person name="Tian Q."/>
            <person name="Mei H."/>
            <person name="Zhang T."/>
            <person name="Gao T."/>
            <person name="Zhang H."/>
        </authorList>
    </citation>
    <scope>NUCLEOTIDE SEQUENCE</scope>
    <source>
        <strain evidence="3">KEN1</strain>
    </source>
</reference>
<proteinExistence type="predicted"/>
<dbReference type="PANTHER" id="PTHR32166">
    <property type="entry name" value="OSJNBA0013A04.12 PROTEIN"/>
    <property type="match status" value="1"/>
</dbReference>
<protein>
    <recommendedName>
        <fullName evidence="2">DUF659 domain-containing protein</fullName>
    </recommendedName>
</protein>
<organism evidence="3">
    <name type="scientific">Sesamum latifolium</name>
    <dbReference type="NCBI Taxonomy" id="2727402"/>
    <lineage>
        <taxon>Eukaryota</taxon>
        <taxon>Viridiplantae</taxon>
        <taxon>Streptophyta</taxon>
        <taxon>Embryophyta</taxon>
        <taxon>Tracheophyta</taxon>
        <taxon>Spermatophyta</taxon>
        <taxon>Magnoliopsida</taxon>
        <taxon>eudicotyledons</taxon>
        <taxon>Gunneridae</taxon>
        <taxon>Pentapetalae</taxon>
        <taxon>asterids</taxon>
        <taxon>lamiids</taxon>
        <taxon>Lamiales</taxon>
        <taxon>Pedaliaceae</taxon>
        <taxon>Sesamum</taxon>
    </lineage>
</organism>
<comment type="caution">
    <text evidence="3">The sequence shown here is derived from an EMBL/GenBank/DDBJ whole genome shotgun (WGS) entry which is preliminary data.</text>
</comment>
<evidence type="ECO:0000313" key="3">
    <source>
        <dbReference type="EMBL" id="KAL0405583.1"/>
    </source>
</evidence>
<feature type="compositionally biased region" description="Polar residues" evidence="1">
    <location>
        <begin position="91"/>
        <end position="108"/>
    </location>
</feature>
<name>A0AAW2TKV0_9LAMI</name>
<dbReference type="AlphaFoldDB" id="A0AAW2TKV0"/>
<feature type="region of interest" description="Disordered" evidence="1">
    <location>
        <begin position="90"/>
        <end position="109"/>
    </location>
</feature>
<accession>A0AAW2TKV0</accession>
<dbReference type="EMBL" id="JACGWN010000014">
    <property type="protein sequence ID" value="KAL0405583.1"/>
    <property type="molecule type" value="Genomic_DNA"/>
</dbReference>
<reference evidence="3" key="1">
    <citation type="submission" date="2020-06" db="EMBL/GenBank/DDBJ databases">
        <authorList>
            <person name="Li T."/>
            <person name="Hu X."/>
            <person name="Zhang T."/>
            <person name="Song X."/>
            <person name="Zhang H."/>
            <person name="Dai N."/>
            <person name="Sheng W."/>
            <person name="Hou X."/>
            <person name="Wei L."/>
        </authorList>
    </citation>
    <scope>NUCLEOTIDE SEQUENCE</scope>
    <source>
        <strain evidence="3">KEN1</strain>
        <tissue evidence="3">Leaf</tissue>
    </source>
</reference>
<sequence length="332" mass="38083">MKQHLGGEKGNVASCKKVPPKIRFMIQSSLKENVERAKEKRGSSRVDECAFSASAHEFSYDDYTTHAQKKIHKQQPDSSKKKAKMKLDSFFKNSTRDPSQPTIKSSLQSKEKWHDSDMAIALWFYDSCIPLNTCNSPFLQIAMSKIASMGHGYTAPRYHALRVSLLKYAKRQVALIADSFRSKWIKTGCTIMSDGWKDSIQRPLVNFLVYCPSGISFIKSVDVSAIESTAEILCSLSAEIVEMVGVKNVVHLVTDNVTNYKAVGRLEHHRLNDLVYVHYNLRLQNRVKYSKMTYPFDYECIDKSKFWIVEKTFEGELDYDEMEELLEEEISR</sequence>
<dbReference type="PANTHER" id="PTHR32166:SF121">
    <property type="entry name" value="DUF659 DOMAIN-CONTAINING PROTEIN"/>
    <property type="match status" value="1"/>
</dbReference>
<evidence type="ECO:0000259" key="2">
    <source>
        <dbReference type="Pfam" id="PF04937"/>
    </source>
</evidence>